<evidence type="ECO:0000256" key="2">
    <source>
        <dbReference type="ARBA" id="ARBA00022448"/>
    </source>
</evidence>
<evidence type="ECO:0000313" key="5">
    <source>
        <dbReference type="EMBL" id="GAH94702.1"/>
    </source>
</evidence>
<dbReference type="GO" id="GO:0033178">
    <property type="term" value="C:proton-transporting two-sector ATPase complex, catalytic domain"/>
    <property type="evidence" value="ECO:0007669"/>
    <property type="project" value="InterPro"/>
</dbReference>
<protein>
    <recommendedName>
        <fullName evidence="6">V-type ATP synthase subunit E</fullName>
    </recommendedName>
</protein>
<reference evidence="5" key="1">
    <citation type="journal article" date="2014" name="Front. Microbiol.">
        <title>High frequency of phylogenetically diverse reductive dehalogenase-homologous genes in deep subseafloor sedimentary metagenomes.</title>
        <authorList>
            <person name="Kawai M."/>
            <person name="Futagami T."/>
            <person name="Toyoda A."/>
            <person name="Takaki Y."/>
            <person name="Nishi S."/>
            <person name="Hori S."/>
            <person name="Arai W."/>
            <person name="Tsubouchi T."/>
            <person name="Morono Y."/>
            <person name="Uchiyama I."/>
            <person name="Ito T."/>
            <person name="Fujiyama A."/>
            <person name="Inagaki F."/>
            <person name="Takami H."/>
        </authorList>
    </citation>
    <scope>NUCLEOTIDE SEQUENCE</scope>
    <source>
        <strain evidence="5">Expedition CK06-06</strain>
    </source>
</reference>
<comment type="caution">
    <text evidence="5">The sequence shown here is derived from an EMBL/GenBank/DDBJ whole genome shotgun (WGS) entry which is preliminary data.</text>
</comment>
<accession>X1JKU9</accession>
<gene>
    <name evidence="5" type="ORF">S06H3_06759</name>
</gene>
<sequence length="148" mass="16370">MRMDKIKGAIISKVEVEASDITNEANEKAHEEIEKAKRQREAKFEEERGRILAEAEEEAARILAQASIKARQKILSAKADIIAKIIGAAREELATVSSDESHFLNLVREATEGLGAVKGRIYVSPKDVGTVKRLLEADKELSDKMVEV</sequence>
<keyword evidence="4" id="KW-0175">Coiled coil</keyword>
<feature type="coiled-coil region" evidence="4">
    <location>
        <begin position="19"/>
        <end position="72"/>
    </location>
</feature>
<comment type="similarity">
    <text evidence="1">Belongs to the V-ATPase E subunit family.</text>
</comment>
<evidence type="ECO:0000256" key="3">
    <source>
        <dbReference type="ARBA" id="ARBA00023065"/>
    </source>
</evidence>
<evidence type="ECO:0000256" key="4">
    <source>
        <dbReference type="SAM" id="Coils"/>
    </source>
</evidence>
<evidence type="ECO:0008006" key="6">
    <source>
        <dbReference type="Google" id="ProtNLM"/>
    </source>
</evidence>
<evidence type="ECO:0000256" key="1">
    <source>
        <dbReference type="ARBA" id="ARBA00005901"/>
    </source>
</evidence>
<dbReference type="Gene3D" id="1.20.5.620">
    <property type="entry name" value="F1F0 ATP synthase subunit B, membrane domain"/>
    <property type="match status" value="1"/>
</dbReference>
<dbReference type="GO" id="GO:0046961">
    <property type="term" value="F:proton-transporting ATPase activity, rotational mechanism"/>
    <property type="evidence" value="ECO:0007669"/>
    <property type="project" value="InterPro"/>
</dbReference>
<dbReference type="InterPro" id="IPR002842">
    <property type="entry name" value="ATPase_V1_Esu"/>
</dbReference>
<organism evidence="5">
    <name type="scientific">marine sediment metagenome</name>
    <dbReference type="NCBI Taxonomy" id="412755"/>
    <lineage>
        <taxon>unclassified sequences</taxon>
        <taxon>metagenomes</taxon>
        <taxon>ecological metagenomes</taxon>
    </lineage>
</organism>
<proteinExistence type="inferred from homology"/>
<dbReference type="EMBL" id="BARV01002663">
    <property type="protein sequence ID" value="GAH94702.1"/>
    <property type="molecule type" value="Genomic_DNA"/>
</dbReference>
<feature type="non-terminal residue" evidence="5">
    <location>
        <position position="148"/>
    </location>
</feature>
<name>X1JKU9_9ZZZZ</name>
<keyword evidence="2" id="KW-0813">Transport</keyword>
<keyword evidence="3" id="KW-0406">Ion transport</keyword>
<dbReference type="AlphaFoldDB" id="X1JKU9"/>
<dbReference type="Pfam" id="PF01991">
    <property type="entry name" value="vATP-synt_E"/>
    <property type="match status" value="1"/>
</dbReference>